<comment type="caution">
    <text evidence="2">The sequence shown here is derived from an EMBL/GenBank/DDBJ whole genome shotgun (WGS) entry which is preliminary data.</text>
</comment>
<dbReference type="Proteomes" id="UP001632037">
    <property type="component" value="Unassembled WGS sequence"/>
</dbReference>
<keyword evidence="3" id="KW-1185">Reference proteome</keyword>
<accession>A0ABD3FCG1</accession>
<dbReference type="InterPro" id="IPR036871">
    <property type="entry name" value="PX_dom_sf"/>
</dbReference>
<dbReference type="SUPFAM" id="SSF64268">
    <property type="entry name" value="PX domain"/>
    <property type="match status" value="1"/>
</dbReference>
<proteinExistence type="predicted"/>
<name>A0ABD3FCG1_9STRA</name>
<dbReference type="AlphaFoldDB" id="A0ABD3FCG1"/>
<sequence length="257" mass="29325">MIHTLNWSRRTPTAWSRHIDWYSTDSLRYHSRHELPLLVSISSTTDEDVAVYNCIITNDVSKTVAAVVYRYSEFVDFHTKLNDLWTCHDPNCSGSCQTLRNIVSAFFPKKRLPAMSTSQGATTSRSSKFELVLTHLLRSVLIPGNVMKCMHARENMPGNVFEFLGVKEDADRRSVLQIFVDNYQNDVEQESEAILTGQECMICLGDVDSQQRDQEDSGTETESDDEDNAQDVLQTVDADDAKIVLPCKHLFHRKRIF</sequence>
<organism evidence="2 3">
    <name type="scientific">Phytophthora oleae</name>
    <dbReference type="NCBI Taxonomy" id="2107226"/>
    <lineage>
        <taxon>Eukaryota</taxon>
        <taxon>Sar</taxon>
        <taxon>Stramenopiles</taxon>
        <taxon>Oomycota</taxon>
        <taxon>Peronosporomycetes</taxon>
        <taxon>Peronosporales</taxon>
        <taxon>Peronosporaceae</taxon>
        <taxon>Phytophthora</taxon>
    </lineage>
</organism>
<evidence type="ECO:0000313" key="2">
    <source>
        <dbReference type="EMBL" id="KAL3664620.1"/>
    </source>
</evidence>
<reference evidence="2 3" key="1">
    <citation type="submission" date="2024-09" db="EMBL/GenBank/DDBJ databases">
        <title>Genome sequencing and assembly of Phytophthora oleae, isolate VK10A, causative agent of rot of olive drupes.</title>
        <authorList>
            <person name="Conti Taguali S."/>
            <person name="Riolo M."/>
            <person name="La Spada F."/>
            <person name="Cacciola S.O."/>
            <person name="Dionisio G."/>
        </authorList>
    </citation>
    <scope>NUCLEOTIDE SEQUENCE [LARGE SCALE GENOMIC DNA]</scope>
    <source>
        <strain evidence="2 3">VK10A</strain>
    </source>
</reference>
<feature type="region of interest" description="Disordered" evidence="1">
    <location>
        <begin position="210"/>
        <end position="229"/>
    </location>
</feature>
<evidence type="ECO:0000313" key="3">
    <source>
        <dbReference type="Proteomes" id="UP001632037"/>
    </source>
</evidence>
<protein>
    <recommendedName>
        <fullName evidence="4">Ig-like domain-containing protein</fullName>
    </recommendedName>
</protein>
<dbReference type="Gene3D" id="3.30.1520.10">
    <property type="entry name" value="Phox-like domain"/>
    <property type="match status" value="1"/>
</dbReference>
<evidence type="ECO:0008006" key="4">
    <source>
        <dbReference type="Google" id="ProtNLM"/>
    </source>
</evidence>
<feature type="compositionally biased region" description="Acidic residues" evidence="1">
    <location>
        <begin position="216"/>
        <end position="229"/>
    </location>
</feature>
<dbReference type="EMBL" id="JBIMZQ010000023">
    <property type="protein sequence ID" value="KAL3664620.1"/>
    <property type="molecule type" value="Genomic_DNA"/>
</dbReference>
<evidence type="ECO:0000256" key="1">
    <source>
        <dbReference type="SAM" id="MobiDB-lite"/>
    </source>
</evidence>
<gene>
    <name evidence="2" type="ORF">V7S43_010369</name>
</gene>